<dbReference type="PANTHER" id="PTHR12532">
    <property type="entry name" value="TRANSLATIONAL ACTIVATOR OF CYTOCHROME C OXIDASE 1"/>
    <property type="match status" value="1"/>
</dbReference>
<dbReference type="EMBL" id="MFKU01000014">
    <property type="protein sequence ID" value="OGG48369.1"/>
    <property type="molecule type" value="Genomic_DNA"/>
</dbReference>
<dbReference type="Gene3D" id="1.10.10.200">
    <property type="match status" value="1"/>
</dbReference>
<evidence type="ECO:0000259" key="5">
    <source>
        <dbReference type="Pfam" id="PF20772"/>
    </source>
</evidence>
<protein>
    <recommendedName>
        <fullName evidence="8">Transcriptional regulator</fullName>
    </recommendedName>
</protein>
<dbReference type="Proteomes" id="UP000178815">
    <property type="component" value="Unassembled WGS sequence"/>
</dbReference>
<dbReference type="SUPFAM" id="SSF75625">
    <property type="entry name" value="YebC-like"/>
    <property type="match status" value="1"/>
</dbReference>
<dbReference type="Pfam" id="PF01709">
    <property type="entry name" value="Transcrip_reg"/>
    <property type="match status" value="1"/>
</dbReference>
<reference evidence="6 7" key="1">
    <citation type="journal article" date="2016" name="Nat. Commun.">
        <title>Thousands of microbial genomes shed light on interconnected biogeochemical processes in an aquifer system.</title>
        <authorList>
            <person name="Anantharaman K."/>
            <person name="Brown C.T."/>
            <person name="Hug L.A."/>
            <person name="Sharon I."/>
            <person name="Castelle C.J."/>
            <person name="Probst A.J."/>
            <person name="Thomas B.C."/>
            <person name="Singh A."/>
            <person name="Wilkins M.J."/>
            <person name="Karaoz U."/>
            <person name="Brodie E.L."/>
            <person name="Williams K.H."/>
            <person name="Hubbard S.S."/>
            <person name="Banfield J.F."/>
        </authorList>
    </citation>
    <scope>NUCLEOTIDE SEQUENCE [LARGE SCALE GENOMIC DNA]</scope>
</reference>
<keyword evidence="2" id="KW-0805">Transcription regulation</keyword>
<dbReference type="InterPro" id="IPR049083">
    <property type="entry name" value="TACO1_YebC_N"/>
</dbReference>
<evidence type="ECO:0008006" key="8">
    <source>
        <dbReference type="Google" id="ProtNLM"/>
    </source>
</evidence>
<name>A0A1F6CGQ4_9BACT</name>
<evidence type="ECO:0000259" key="4">
    <source>
        <dbReference type="Pfam" id="PF01709"/>
    </source>
</evidence>
<proteinExistence type="inferred from homology"/>
<comment type="similarity">
    <text evidence="1">Belongs to the TACO1 family.</text>
</comment>
<dbReference type="Gene3D" id="3.30.70.980">
    <property type="match status" value="1"/>
</dbReference>
<dbReference type="PANTHER" id="PTHR12532:SF0">
    <property type="entry name" value="TRANSLATIONAL ACTIVATOR OF CYTOCHROME C OXIDASE 1"/>
    <property type="match status" value="1"/>
</dbReference>
<feature type="domain" description="TACO1/YebC-like N-terminal" evidence="5">
    <location>
        <begin position="5"/>
        <end position="74"/>
    </location>
</feature>
<keyword evidence="3" id="KW-0804">Transcription</keyword>
<gene>
    <name evidence="6" type="ORF">A2678_02955</name>
</gene>
<comment type="caution">
    <text evidence="6">The sequence shown here is derived from an EMBL/GenBank/DDBJ whole genome shotgun (WGS) entry which is preliminary data.</text>
</comment>
<dbReference type="InterPro" id="IPR048300">
    <property type="entry name" value="TACO1_YebC-like_2nd/3rd_dom"/>
</dbReference>
<dbReference type="AlphaFoldDB" id="A0A1F6CGQ4"/>
<dbReference type="InterPro" id="IPR002876">
    <property type="entry name" value="Transcrip_reg_TACO1-like"/>
</dbReference>
<dbReference type="InterPro" id="IPR017856">
    <property type="entry name" value="Integrase-like_N"/>
</dbReference>
<evidence type="ECO:0000256" key="1">
    <source>
        <dbReference type="ARBA" id="ARBA00008724"/>
    </source>
</evidence>
<dbReference type="InterPro" id="IPR029072">
    <property type="entry name" value="YebC-like"/>
</dbReference>
<dbReference type="STRING" id="1798481.A2678_02955"/>
<evidence type="ECO:0000313" key="6">
    <source>
        <dbReference type="EMBL" id="OGG48369.1"/>
    </source>
</evidence>
<dbReference type="GO" id="GO:0005737">
    <property type="term" value="C:cytoplasm"/>
    <property type="evidence" value="ECO:0007669"/>
    <property type="project" value="UniProtKB-ARBA"/>
</dbReference>
<dbReference type="InterPro" id="IPR026564">
    <property type="entry name" value="Transcrip_reg_TACO1-like_dom3"/>
</dbReference>
<accession>A0A1F6CGQ4</accession>
<sequence>MSGHSKWSQIKRQKGVTDIAKSRVFAKYARMITLEAKKAGGQINSPALIAAIARAKAANMPKDNIDRAMAKGTSKDAGSMEQLQCEAYGPGGTAILIEALTDNKNRTVQELKHLLSRNGVELAAPGSASWAFSKFPEGCLVPNEPLMELGEADEEKLGVILTALDEHDDVQEVYTNALGYEKVSD</sequence>
<organism evidence="6 7">
    <name type="scientific">Candidatus Kaiserbacteria bacterium RIFCSPHIGHO2_01_FULL_53_31</name>
    <dbReference type="NCBI Taxonomy" id="1798481"/>
    <lineage>
        <taxon>Bacteria</taxon>
        <taxon>Candidatus Kaiseribacteriota</taxon>
    </lineage>
</organism>
<evidence type="ECO:0000256" key="3">
    <source>
        <dbReference type="ARBA" id="ARBA00023163"/>
    </source>
</evidence>
<dbReference type="Pfam" id="PF20772">
    <property type="entry name" value="TACO1_YebC_N"/>
    <property type="match status" value="1"/>
</dbReference>
<evidence type="ECO:0000256" key="2">
    <source>
        <dbReference type="ARBA" id="ARBA00023015"/>
    </source>
</evidence>
<evidence type="ECO:0000313" key="7">
    <source>
        <dbReference type="Proteomes" id="UP000178815"/>
    </source>
</evidence>
<feature type="domain" description="TACO1/YebC-like second and third" evidence="4">
    <location>
        <begin position="81"/>
        <end position="134"/>
    </location>
</feature>